<dbReference type="Proteomes" id="UP000242317">
    <property type="component" value="Unassembled WGS sequence"/>
</dbReference>
<evidence type="ECO:0000259" key="3">
    <source>
        <dbReference type="Pfam" id="PF00710"/>
    </source>
</evidence>
<accession>A0A1G6N643</accession>
<dbReference type="PROSITE" id="PS51732">
    <property type="entry name" value="ASN_GLN_ASE_3"/>
    <property type="match status" value="1"/>
</dbReference>
<dbReference type="AlphaFoldDB" id="A0A1G6N643"/>
<sequence length="325" mass="36413">MNTSNIAVIYMGGTFGSIGQPLYPMPALDFIDKLQALCLHHYDSNLHFFQALSIKDSSELTASDWLKLTQQILQLARQFQHFIIIHGTDTLHYAAAFLSHCFADRLRIIVTGSQYPLLEQSSTHLHPDSDAWLNFQFSLKHIQQIPKGCFIAFDGQLHHANLSIKAHTTEFNAFHSNPAQRSCSSVVQDINAIKISAWIDQVALINIVNLYCTPSSPDLLAKQLQALIHQPPQLLILQTFGAGNLAYSASLKSAIEDLLAKKCWVIISSQVLFGELSNQYAVAAWLAELGVVIDPHYSQADLYARAVLLYLQFADQVDWQQHWTV</sequence>
<evidence type="ECO:0000256" key="2">
    <source>
        <dbReference type="PIRSR" id="PIRSR001220-2"/>
    </source>
</evidence>
<organism evidence="4 5">
    <name type="scientific">Acinetobacter marinus</name>
    <dbReference type="NCBI Taxonomy" id="281375"/>
    <lineage>
        <taxon>Bacteria</taxon>
        <taxon>Pseudomonadati</taxon>
        <taxon>Pseudomonadota</taxon>
        <taxon>Gammaproteobacteria</taxon>
        <taxon>Moraxellales</taxon>
        <taxon>Moraxellaceae</taxon>
        <taxon>Acinetobacter</taxon>
    </lineage>
</organism>
<feature type="domain" description="L-asparaginase N-terminal" evidence="3">
    <location>
        <begin position="5"/>
        <end position="181"/>
    </location>
</feature>
<dbReference type="GO" id="GO:0004067">
    <property type="term" value="F:asparaginase activity"/>
    <property type="evidence" value="ECO:0007669"/>
    <property type="project" value="UniProtKB-UniRule"/>
</dbReference>
<dbReference type="InterPro" id="IPR036152">
    <property type="entry name" value="Asp/glu_Ase-like_sf"/>
</dbReference>
<dbReference type="PIRSF" id="PIRSF500176">
    <property type="entry name" value="L_ASNase"/>
    <property type="match status" value="1"/>
</dbReference>
<dbReference type="EMBL" id="FMYK01000009">
    <property type="protein sequence ID" value="SDC63338.1"/>
    <property type="molecule type" value="Genomic_DNA"/>
</dbReference>
<dbReference type="InterPro" id="IPR006034">
    <property type="entry name" value="Asparaginase/glutaminase-like"/>
</dbReference>
<dbReference type="InterPro" id="IPR027474">
    <property type="entry name" value="L-asparaginase_N"/>
</dbReference>
<dbReference type="SFLD" id="SFLDS00057">
    <property type="entry name" value="Glutaminase/Asparaginase"/>
    <property type="match status" value="1"/>
</dbReference>
<proteinExistence type="predicted"/>
<dbReference type="Pfam" id="PF00710">
    <property type="entry name" value="Asparaginase"/>
    <property type="match status" value="1"/>
</dbReference>
<gene>
    <name evidence="4" type="ORF">SAMN05421749_1097</name>
</gene>
<dbReference type="Gene3D" id="3.40.50.40">
    <property type="match status" value="1"/>
</dbReference>
<feature type="binding site" evidence="2">
    <location>
        <begin position="88"/>
        <end position="89"/>
    </location>
    <ligand>
        <name>substrate</name>
    </ligand>
</feature>
<dbReference type="InterPro" id="IPR037152">
    <property type="entry name" value="L-asparaginase_N_sf"/>
</dbReference>
<evidence type="ECO:0000313" key="4">
    <source>
        <dbReference type="EMBL" id="SDC63338.1"/>
    </source>
</evidence>
<dbReference type="Gene3D" id="3.40.50.1170">
    <property type="entry name" value="L-asparaginase, N-terminal domain"/>
    <property type="match status" value="1"/>
</dbReference>
<dbReference type="OrthoDB" id="9788068at2"/>
<name>A0A1G6N643_9GAMM</name>
<evidence type="ECO:0000256" key="1">
    <source>
        <dbReference type="PIRSR" id="PIRSR001220-1"/>
    </source>
</evidence>
<feature type="binding site" evidence="2">
    <location>
        <position position="57"/>
    </location>
    <ligand>
        <name>substrate</name>
    </ligand>
</feature>
<dbReference type="SUPFAM" id="SSF53774">
    <property type="entry name" value="Glutaminase/Asparaginase"/>
    <property type="match status" value="1"/>
</dbReference>
<dbReference type="RefSeq" id="WP_092620930.1">
    <property type="nucleotide sequence ID" value="NZ_FMYK01000009.1"/>
</dbReference>
<dbReference type="PIRSF" id="PIRSF001220">
    <property type="entry name" value="L-ASNase_gatD"/>
    <property type="match status" value="1"/>
</dbReference>
<dbReference type="PANTHER" id="PTHR11707:SF28">
    <property type="entry name" value="60 KDA LYSOPHOSPHOLIPASE"/>
    <property type="match status" value="1"/>
</dbReference>
<protein>
    <submittedName>
        <fullName evidence="4">L-asparaginase</fullName>
    </submittedName>
</protein>
<keyword evidence="5" id="KW-1185">Reference proteome</keyword>
<dbReference type="InterPro" id="IPR027473">
    <property type="entry name" value="L-asparaginase_C"/>
</dbReference>
<dbReference type="PANTHER" id="PTHR11707">
    <property type="entry name" value="L-ASPARAGINASE"/>
    <property type="match status" value="1"/>
</dbReference>
<reference evidence="5" key="1">
    <citation type="submission" date="2016-09" db="EMBL/GenBank/DDBJ databases">
        <authorList>
            <person name="Varghese N."/>
            <person name="Submissions S."/>
        </authorList>
    </citation>
    <scope>NUCLEOTIDE SEQUENCE [LARGE SCALE GENOMIC DNA]</scope>
    <source>
        <strain evidence="5">ANC 3699</strain>
    </source>
</reference>
<evidence type="ECO:0000313" key="5">
    <source>
        <dbReference type="Proteomes" id="UP000242317"/>
    </source>
</evidence>
<feature type="active site" description="O-isoaspartyl threonine intermediate" evidence="1">
    <location>
        <position position="14"/>
    </location>
</feature>
<dbReference type="SMART" id="SM00870">
    <property type="entry name" value="Asparaginase"/>
    <property type="match status" value="1"/>
</dbReference>
<dbReference type="PRINTS" id="PR00139">
    <property type="entry name" value="ASNGLNASE"/>
</dbReference>